<evidence type="ECO:0000313" key="6">
    <source>
        <dbReference type="EMBL" id="WNS36747.1"/>
    </source>
</evidence>
<dbReference type="SUPFAM" id="SSF69255">
    <property type="entry name" value="gp5 N-terminal domain-like"/>
    <property type="match status" value="1"/>
</dbReference>
<dbReference type="EMBL" id="JBHGSI010000012">
    <property type="protein sequence ID" value="MFB4721749.1"/>
    <property type="molecule type" value="Genomic_DNA"/>
</dbReference>
<evidence type="ECO:0000313" key="5">
    <source>
        <dbReference type="EMBL" id="MFB4721749.1"/>
    </source>
</evidence>
<reference evidence="5 7" key="2">
    <citation type="submission" date="2024-09" db="EMBL/GenBank/DDBJ databases">
        <title>Molecular characterization of Carbapenemase-producing Enterobacter cloacae Complex from Infections in Argentina.</title>
        <authorList>
            <person name="De Mendieta J.M."/>
            <person name="Gomez S."/>
        </authorList>
    </citation>
    <scope>NUCLEOTIDE SEQUENCE [LARGE SCALE GENOMIC DNA]</scope>
    <source>
        <strain evidence="5 7">M23267</strain>
    </source>
</reference>
<name>A0AA96M6W2_9ENTR</name>
<dbReference type="InterPro" id="IPR037026">
    <property type="entry name" value="Vgr_OB-fold_dom_sf"/>
</dbReference>
<dbReference type="InterPro" id="IPR006531">
    <property type="entry name" value="Gp5/Vgr_OB"/>
</dbReference>
<keyword evidence="7" id="KW-1185">Reference proteome</keyword>
<dbReference type="Pfam" id="PF04717">
    <property type="entry name" value="Phage_base_V"/>
    <property type="match status" value="1"/>
</dbReference>
<dbReference type="Gene3D" id="2.40.50.230">
    <property type="entry name" value="Gp5 N-terminal domain"/>
    <property type="match status" value="1"/>
</dbReference>
<evidence type="ECO:0000259" key="3">
    <source>
        <dbReference type="Pfam" id="PF10106"/>
    </source>
</evidence>
<dbReference type="Gene3D" id="3.55.50.10">
    <property type="entry name" value="Baseplate protein-like domains"/>
    <property type="match status" value="1"/>
</dbReference>
<gene>
    <name evidence="6" type="primary">vgrG</name>
    <name evidence="5" type="ORF">ACE3KR_22980</name>
    <name evidence="6" type="ORF">RQP59_16865</name>
</gene>
<dbReference type="InterPro" id="IPR018769">
    <property type="entry name" value="VgrG2_DUF2345"/>
</dbReference>
<dbReference type="EMBL" id="CP135253">
    <property type="protein sequence ID" value="WNS36747.1"/>
    <property type="molecule type" value="Genomic_DNA"/>
</dbReference>
<protein>
    <submittedName>
        <fullName evidence="5">Type VI secretion system Vgr family protein</fullName>
    </submittedName>
    <submittedName>
        <fullName evidence="6">Type VI secretion system tip protein VgrG</fullName>
    </submittedName>
</protein>
<dbReference type="NCBIfam" id="TIGR03361">
    <property type="entry name" value="VI_Rhs_Vgr"/>
    <property type="match status" value="1"/>
</dbReference>
<evidence type="ECO:0000259" key="4">
    <source>
        <dbReference type="Pfam" id="PF13296"/>
    </source>
</evidence>
<comment type="similarity">
    <text evidence="1">Belongs to the VgrG protein family.</text>
</comment>
<evidence type="ECO:0000313" key="7">
    <source>
        <dbReference type="Proteomes" id="UP001577381"/>
    </source>
</evidence>
<feature type="domain" description="Putative type VI secretion system Rhs element associated Vgr" evidence="4">
    <location>
        <begin position="480"/>
        <end position="578"/>
    </location>
</feature>
<dbReference type="Pfam" id="PF13296">
    <property type="entry name" value="T6SS_Vgr"/>
    <property type="match status" value="1"/>
</dbReference>
<evidence type="ECO:0000256" key="1">
    <source>
        <dbReference type="ARBA" id="ARBA00005558"/>
    </source>
</evidence>
<reference evidence="6" key="1">
    <citation type="submission" date="2023-09" db="EMBL/GenBank/DDBJ databases">
        <title>Coexistence of blaNDM-1 and blaKPC-2 in Enterobacter chuandaensis.</title>
        <authorList>
            <person name="Chen R."/>
        </authorList>
    </citation>
    <scope>NUCLEOTIDE SEQUENCE</scope>
    <source>
        <strain evidence="6">FAHZZU5885</strain>
    </source>
</reference>
<evidence type="ECO:0000259" key="2">
    <source>
        <dbReference type="Pfam" id="PF04717"/>
    </source>
</evidence>
<dbReference type="Proteomes" id="UP001577381">
    <property type="component" value="Unassembled WGS sequence"/>
</dbReference>
<organism evidence="6">
    <name type="scientific">Enterobacter chuandaensis</name>
    <dbReference type="NCBI Taxonomy" id="2497875"/>
    <lineage>
        <taxon>Bacteria</taxon>
        <taxon>Pseudomonadati</taxon>
        <taxon>Pseudomonadota</taxon>
        <taxon>Gammaproteobacteria</taxon>
        <taxon>Enterobacterales</taxon>
        <taxon>Enterobacteriaceae</taxon>
        <taxon>Enterobacter</taxon>
        <taxon>Enterobacter cloacae complex</taxon>
    </lineage>
</organism>
<dbReference type="Gene3D" id="2.30.110.50">
    <property type="match status" value="1"/>
</dbReference>
<dbReference type="InterPro" id="IPR017847">
    <property type="entry name" value="T6SS_RhsGE_Vgr_subset"/>
</dbReference>
<dbReference type="RefSeq" id="WP_265194665.1">
    <property type="nucleotide sequence ID" value="NZ_CP135253.1"/>
</dbReference>
<dbReference type="InterPro" id="IPR006533">
    <property type="entry name" value="T6SS_Vgr_RhsGE"/>
</dbReference>
<dbReference type="SUPFAM" id="SSF69279">
    <property type="entry name" value="Phage tail proteins"/>
    <property type="match status" value="2"/>
</dbReference>
<feature type="domain" description="DUF2345" evidence="3">
    <location>
        <begin position="607"/>
        <end position="744"/>
    </location>
</feature>
<dbReference type="KEGG" id="echu:RQP59_16865"/>
<dbReference type="AlphaFoldDB" id="A0AA96M6W2"/>
<dbReference type="InterPro" id="IPR028244">
    <property type="entry name" value="T6SS_Rhs_Vgr_dom"/>
</dbReference>
<dbReference type="NCBIfam" id="TIGR01646">
    <property type="entry name" value="vgr_GE"/>
    <property type="match status" value="1"/>
</dbReference>
<dbReference type="Pfam" id="PF05954">
    <property type="entry name" value="Phage_GPD"/>
    <property type="match status" value="1"/>
</dbReference>
<dbReference type="Gene3D" id="4.10.220.110">
    <property type="match status" value="1"/>
</dbReference>
<accession>A0AA96M6W2</accession>
<dbReference type="Pfam" id="PF10106">
    <property type="entry name" value="DUF2345"/>
    <property type="match status" value="1"/>
</dbReference>
<proteinExistence type="inferred from homology"/>
<feature type="domain" description="Gp5/Type VI secretion system Vgr protein OB-fold" evidence="2">
    <location>
        <begin position="394"/>
        <end position="459"/>
    </location>
</feature>
<sequence length="854" mass="94526">MDTILDNWLALFDGQTRYCLEINDSILKPDVLNFHGREALNAPFEWRIEFTTPQKGIGREDALLKYATLSMLSGRLVQGIITGFEVLRETADQTHFAVTLSSRLALLAHTRRCAVWQNVSVPELVEQVLRRHGLEGGDFVFRLERPYPIRELIAQWRETDLQFMQRILAEVGIWFRTGVNTTTGLDTVIFADSQLHYQFDVRLPYREPSALYDGAVEAVWDARVWHHTVTGSVATRDYNYRTAGTPMDATVSVRSEAVTTGEYYRYLAPYREAGDDTTSEPETESGAFYARIHHERELNRAISLHLFSNASHLTPGMVLETGDSDVPELKEGMVITLTTFRAARDTRLHVSVWGMPYSEQFCFRPEPASRPLIAGTLTARVESDEKNAPYSHLDETGRYRVKLDFSREDAEPGYNYLWIRQAKPYAGETYGWHTPLINGTEVGIAFDGGDPDRPYIAHAFHDSEHPDVVTRDNRSQNILRTAGRNELRMEDLRQSEHIALSTPFGATALNQGHIVDTENEPRGTGYELRTDEFGVIRVAKGLLVTADGKVHGEGDVLDMDVALKEIEAVSAQIEGLASATRQAKALEADIASQQAMFATRLKTLNEMLHFSAPEGMAFTSAEHLQLAATDNIALNAGGDISIGTQGHITGLAGDSVGMFARHGKLSLISAQGPVQFQAQNGVMHLSAEQKLTLISAREILMAGKKRIRLVGGGSSILIEQGQIKYETAGTYTRKASRLDTEGGASKTPVVPWLADPLKDRNDALMQYLYHDDAPVVGAAFTATLADGSVRTGNHDGAGYLHLDDIPDGPMTVEMGPDVRGYLRKYNTDNQRFIGSSVSESDIDVLITKHSGGVE</sequence>